<dbReference type="EMBL" id="GG697461">
    <property type="protein sequence ID" value="EFQ36676.1"/>
    <property type="molecule type" value="Genomic_DNA"/>
</dbReference>
<dbReference type="Proteomes" id="UP000008782">
    <property type="component" value="Unassembled WGS sequence"/>
</dbReference>
<sequence length="67" mass="7721">MGKREGQTRKDQIRNYLSTLFFEVIAVLDIETQLCVSNSHGKNKELPVLEQPARNLRKISPYFNGDI</sequence>
<evidence type="ECO:0000313" key="2">
    <source>
        <dbReference type="Proteomes" id="UP000008782"/>
    </source>
</evidence>
<dbReference type="AlphaFoldDB" id="E3R0N8"/>
<organism evidence="2">
    <name type="scientific">Colletotrichum graminicola (strain M1.001 / M2 / FGSC 10212)</name>
    <name type="common">Maize anthracnose fungus</name>
    <name type="synonym">Glomerella graminicola</name>
    <dbReference type="NCBI Taxonomy" id="645133"/>
    <lineage>
        <taxon>Eukaryota</taxon>
        <taxon>Fungi</taxon>
        <taxon>Dikarya</taxon>
        <taxon>Ascomycota</taxon>
        <taxon>Pezizomycotina</taxon>
        <taxon>Sordariomycetes</taxon>
        <taxon>Hypocreomycetidae</taxon>
        <taxon>Glomerellales</taxon>
        <taxon>Glomerellaceae</taxon>
        <taxon>Colletotrichum</taxon>
        <taxon>Colletotrichum graminicola species complex</taxon>
    </lineage>
</organism>
<proteinExistence type="predicted"/>
<evidence type="ECO:0000313" key="1">
    <source>
        <dbReference type="EMBL" id="EFQ36676.1"/>
    </source>
</evidence>
<protein>
    <submittedName>
        <fullName evidence="1">Uncharacterized protein</fullName>
    </submittedName>
</protein>
<dbReference type="RefSeq" id="XP_008100696.1">
    <property type="nucleotide sequence ID" value="XM_008102505.1"/>
</dbReference>
<accession>E3R0N8</accession>
<dbReference type="HOGENOM" id="CLU_2812189_0_0_1"/>
<dbReference type="VEuPathDB" id="FungiDB:GLRG_11822"/>
<gene>
    <name evidence="1" type="ORF">GLRG_11822</name>
</gene>
<name>E3R0N8_COLGM</name>
<reference evidence="2" key="1">
    <citation type="journal article" date="2012" name="Nat. Genet.">
        <title>Lifestyle transitions in plant pathogenic Colletotrichum fungi deciphered by genome and transcriptome analyses.</title>
        <authorList>
            <person name="O'Connell R.J."/>
            <person name="Thon M.R."/>
            <person name="Hacquard S."/>
            <person name="Amyotte S.G."/>
            <person name="Kleemann J."/>
            <person name="Torres M.F."/>
            <person name="Damm U."/>
            <person name="Buiate E.A."/>
            <person name="Epstein L."/>
            <person name="Alkan N."/>
            <person name="Altmueller J."/>
            <person name="Alvarado-Balderrama L."/>
            <person name="Bauser C.A."/>
            <person name="Becker C."/>
            <person name="Birren B.W."/>
            <person name="Chen Z."/>
            <person name="Choi J."/>
            <person name="Crouch J.A."/>
            <person name="Duvick J.P."/>
            <person name="Farman M.A."/>
            <person name="Gan P."/>
            <person name="Heiman D."/>
            <person name="Henrissat B."/>
            <person name="Howard R.J."/>
            <person name="Kabbage M."/>
            <person name="Koch C."/>
            <person name="Kracher B."/>
            <person name="Kubo Y."/>
            <person name="Law A.D."/>
            <person name="Lebrun M.-H."/>
            <person name="Lee Y.-H."/>
            <person name="Miyara I."/>
            <person name="Moore N."/>
            <person name="Neumann U."/>
            <person name="Nordstroem K."/>
            <person name="Panaccione D.G."/>
            <person name="Panstruga R."/>
            <person name="Place M."/>
            <person name="Proctor R.H."/>
            <person name="Prusky D."/>
            <person name="Rech G."/>
            <person name="Reinhardt R."/>
            <person name="Rollins J.A."/>
            <person name="Rounsley S."/>
            <person name="Schardl C.L."/>
            <person name="Schwartz D.C."/>
            <person name="Shenoy N."/>
            <person name="Shirasu K."/>
            <person name="Sikhakolli U.R."/>
            <person name="Stueber K."/>
            <person name="Sukno S.A."/>
            <person name="Sweigard J.A."/>
            <person name="Takano Y."/>
            <person name="Takahara H."/>
            <person name="Trail F."/>
            <person name="van der Does H.C."/>
            <person name="Voll L.M."/>
            <person name="Will I."/>
            <person name="Young S."/>
            <person name="Zeng Q."/>
            <person name="Zhang J."/>
            <person name="Zhou S."/>
            <person name="Dickman M.B."/>
            <person name="Schulze-Lefert P."/>
            <person name="Ver Loren van Themaat E."/>
            <person name="Ma L.-J."/>
            <person name="Vaillancourt L.J."/>
        </authorList>
    </citation>
    <scope>NUCLEOTIDE SEQUENCE [LARGE SCALE GENOMIC DNA]</scope>
    <source>
        <strain evidence="2">M1.001 / M2 / FGSC 10212</strain>
    </source>
</reference>
<dbReference type="GeneID" id="24417185"/>
<keyword evidence="2" id="KW-1185">Reference proteome</keyword>